<dbReference type="CDD" id="cd14487">
    <property type="entry name" value="AlgX_C"/>
    <property type="match status" value="1"/>
</dbReference>
<dbReference type="RefSeq" id="WP_109720706.1">
    <property type="nucleotide sequence ID" value="NZ_QEQK01000010.1"/>
</dbReference>
<dbReference type="GO" id="GO:0016740">
    <property type="term" value="F:transferase activity"/>
    <property type="evidence" value="ECO:0007669"/>
    <property type="project" value="UniProtKB-KW"/>
</dbReference>
<keyword evidence="9 12" id="KW-1015">Disulfide bond</keyword>
<evidence type="ECO:0000256" key="3">
    <source>
        <dbReference type="ARBA" id="ARBA00006553"/>
    </source>
</evidence>
<evidence type="ECO:0000256" key="7">
    <source>
        <dbReference type="ARBA" id="ARBA00022764"/>
    </source>
</evidence>
<evidence type="ECO:0000256" key="12">
    <source>
        <dbReference type="PIRSR" id="PIRSR638639-51"/>
    </source>
</evidence>
<gene>
    <name evidence="16" type="ORF">DEH80_11775</name>
</gene>
<comment type="subcellular location">
    <subcellularLocation>
        <location evidence="1">Periplasm</location>
    </subcellularLocation>
</comment>
<sequence>MIISTTTHPLRRAGQWMAGLWLLGVTASAGAQSSPPAFPPLPKYELQACCNLCPAASDPATYQGYLDGFRMIVQGDDGWLFRTEDDLLDRFALQPDTYEAIGLLQRRLAEHGVSLVMLPIPPRGVMAWEHLPDHIAQGFARDMARVGYQVLLEDLRQQGVIVPKLGQLAYGPVEAPFYFKRDHHWTPHGAKLTAQQVAETLRAAEGFAQIPRKSFTTRQQGVVRKEGTYAGAVQRMCGFGYPEQVMPRFTTSTEGSGADLLGESQRPQVVLAGTSNSDAAYNFAGFLSEALGVDVLNVSVTGGGIDGALLQYLMSEDFRTDPPRFLIWEMPVYSNFDDEDLFRQILPAVDNGCANRASVLEVTRPLKTHSLTETLFNGGGTVQTLRGRDHLLDVQLSRPDIDKLHFSIWYTNGKNDNFTIERSRHIDTQGRFMINLREGEDFSDAVFLGVDVGPDPDRGEPPLPDGVEATVKLCERRV</sequence>
<comment type="pathway">
    <text evidence="2">Glycan biosynthesis; alginate biosynthesis.</text>
</comment>
<name>A0A363UJD1_9GAMM</name>
<keyword evidence="6 13" id="KW-0732">Signal</keyword>
<dbReference type="CDD" id="cd14441">
    <property type="entry name" value="AlgX_N"/>
    <property type="match status" value="1"/>
</dbReference>
<evidence type="ECO:0000256" key="13">
    <source>
        <dbReference type="SAM" id="SignalP"/>
    </source>
</evidence>
<evidence type="ECO:0000313" key="17">
    <source>
        <dbReference type="Proteomes" id="UP000251800"/>
    </source>
</evidence>
<dbReference type="InterPro" id="IPR031811">
    <property type="entry name" value="ALGX/ALGJ_SGNH-like"/>
</dbReference>
<evidence type="ECO:0000256" key="6">
    <source>
        <dbReference type="ARBA" id="ARBA00022729"/>
    </source>
</evidence>
<keyword evidence="17" id="KW-1185">Reference proteome</keyword>
<keyword evidence="7" id="KW-0574">Periplasm</keyword>
<feature type="disulfide bond" evidence="12">
    <location>
        <begin position="353"/>
        <end position="474"/>
    </location>
</feature>
<organism evidence="16 17">
    <name type="scientific">Abyssibacter profundi</name>
    <dbReference type="NCBI Taxonomy" id="2182787"/>
    <lineage>
        <taxon>Bacteria</taxon>
        <taxon>Pseudomonadati</taxon>
        <taxon>Pseudomonadota</taxon>
        <taxon>Gammaproteobacteria</taxon>
        <taxon>Chromatiales</taxon>
        <taxon>Oceanococcaceae</taxon>
        <taxon>Abyssibacter</taxon>
    </lineage>
</organism>
<dbReference type="Proteomes" id="UP000251800">
    <property type="component" value="Unassembled WGS sequence"/>
</dbReference>
<evidence type="ECO:0000313" key="16">
    <source>
        <dbReference type="EMBL" id="PWN55467.1"/>
    </source>
</evidence>
<evidence type="ECO:0000259" key="14">
    <source>
        <dbReference type="Pfam" id="PF16822"/>
    </source>
</evidence>
<evidence type="ECO:0000256" key="9">
    <source>
        <dbReference type="ARBA" id="ARBA00023157"/>
    </source>
</evidence>
<evidence type="ECO:0000256" key="10">
    <source>
        <dbReference type="ARBA" id="ARBA00032384"/>
    </source>
</evidence>
<comment type="similarity">
    <text evidence="3">Belongs to the AlgX family.</text>
</comment>
<feature type="active site" description="Nucleophile" evidence="11">
    <location>
        <position position="275"/>
    </location>
</feature>
<proteinExistence type="inferred from homology"/>
<feature type="signal peptide" evidence="13">
    <location>
        <begin position="1"/>
        <end position="31"/>
    </location>
</feature>
<dbReference type="AlphaFoldDB" id="A0A363UJD1"/>
<dbReference type="Pfam" id="PF16822">
    <property type="entry name" value="ALGX"/>
    <property type="match status" value="1"/>
</dbReference>
<feature type="domain" description="AlgX/AlgJ SGNH hydrolase-like" evidence="14">
    <location>
        <begin position="72"/>
        <end position="331"/>
    </location>
</feature>
<reference evidence="16 17" key="1">
    <citation type="submission" date="2018-05" db="EMBL/GenBank/DDBJ databases">
        <title>Abyssibacter profundi OUC007T gen. nov., sp. nov, a marine bacterium isolated from seawater of the Mariana Trench.</title>
        <authorList>
            <person name="Zhou S."/>
        </authorList>
    </citation>
    <scope>NUCLEOTIDE SEQUENCE [LARGE SCALE GENOMIC DNA]</scope>
    <source>
        <strain evidence="16 17">OUC007</strain>
    </source>
</reference>
<dbReference type="EMBL" id="QEQK01000010">
    <property type="protein sequence ID" value="PWN55467.1"/>
    <property type="molecule type" value="Genomic_DNA"/>
</dbReference>
<evidence type="ECO:0000259" key="15">
    <source>
        <dbReference type="Pfam" id="PF16824"/>
    </source>
</evidence>
<dbReference type="UniPathway" id="UPA00286"/>
<dbReference type="GO" id="GO:0042597">
    <property type="term" value="C:periplasmic space"/>
    <property type="evidence" value="ECO:0007669"/>
    <property type="project" value="UniProtKB-SubCell"/>
</dbReference>
<feature type="chain" id="PRO_5016652144" description="Alginate biosynthesis protein AlgX" evidence="13">
    <location>
        <begin position="32"/>
        <end position="478"/>
    </location>
</feature>
<evidence type="ECO:0000256" key="5">
    <source>
        <dbReference type="ARBA" id="ARBA00022679"/>
    </source>
</evidence>
<feature type="domain" description="Alginate biosynthesis protein AlgX C-terminal carbohydrate-binding module" evidence="15">
    <location>
        <begin position="352"/>
        <end position="476"/>
    </location>
</feature>
<dbReference type="GO" id="GO:0042121">
    <property type="term" value="P:alginic acid biosynthetic process"/>
    <property type="evidence" value="ECO:0007669"/>
    <property type="project" value="UniProtKB-UniPathway"/>
</dbReference>
<comment type="caution">
    <text evidence="16">The sequence shown here is derived from an EMBL/GenBank/DDBJ whole genome shotgun (WGS) entry which is preliminary data.</text>
</comment>
<feature type="active site" description="Proton acceptor" evidence="11">
    <location>
        <position position="184"/>
    </location>
</feature>
<keyword evidence="8" id="KW-0016">Alginate biosynthesis</keyword>
<evidence type="ECO:0000256" key="11">
    <source>
        <dbReference type="PIRSR" id="PIRSR638639-50"/>
    </source>
</evidence>
<dbReference type="Gene3D" id="2.60.120.1380">
    <property type="entry name" value="C-terminal carbohydrate-binding module"/>
    <property type="match status" value="1"/>
</dbReference>
<evidence type="ECO:0000256" key="4">
    <source>
        <dbReference type="ARBA" id="ARBA00013937"/>
    </source>
</evidence>
<dbReference type="InterPro" id="IPR034655">
    <property type="entry name" value="AlgX_N"/>
</dbReference>
<evidence type="ECO:0000256" key="2">
    <source>
        <dbReference type="ARBA" id="ARBA00005182"/>
    </source>
</evidence>
<evidence type="ECO:0000256" key="8">
    <source>
        <dbReference type="ARBA" id="ARBA00022841"/>
    </source>
</evidence>
<dbReference type="InterPro" id="IPR031798">
    <property type="entry name" value="AlgX_C"/>
</dbReference>
<accession>A0A363UJD1</accession>
<dbReference type="Pfam" id="PF16824">
    <property type="entry name" value="CBM_26"/>
    <property type="match status" value="1"/>
</dbReference>
<dbReference type="InterPro" id="IPR038639">
    <property type="entry name" value="AlgX_C_sf"/>
</dbReference>
<feature type="disulfide bond" evidence="12">
    <location>
        <begin position="53"/>
        <end position="237"/>
    </location>
</feature>
<feature type="active site" evidence="11">
    <location>
        <position position="182"/>
    </location>
</feature>
<evidence type="ECO:0000256" key="1">
    <source>
        <dbReference type="ARBA" id="ARBA00004418"/>
    </source>
</evidence>
<dbReference type="OrthoDB" id="6773032at2"/>
<protein>
    <recommendedName>
        <fullName evidence="4">Alginate biosynthesis protein AlgX</fullName>
    </recommendedName>
    <alternativeName>
        <fullName evidence="10">Probable alginate O-acetyltransferase AlgX</fullName>
    </alternativeName>
</protein>
<keyword evidence="5" id="KW-0808">Transferase</keyword>